<organism evidence="1 2">
    <name type="scientific">Halteria grandinella</name>
    <dbReference type="NCBI Taxonomy" id="5974"/>
    <lineage>
        <taxon>Eukaryota</taxon>
        <taxon>Sar</taxon>
        <taxon>Alveolata</taxon>
        <taxon>Ciliophora</taxon>
        <taxon>Intramacronucleata</taxon>
        <taxon>Spirotrichea</taxon>
        <taxon>Stichotrichia</taxon>
        <taxon>Sporadotrichida</taxon>
        <taxon>Halteriidae</taxon>
        <taxon>Halteria</taxon>
    </lineage>
</organism>
<dbReference type="EMBL" id="RRYP01009303">
    <property type="protein sequence ID" value="TNV79151.1"/>
    <property type="molecule type" value="Genomic_DNA"/>
</dbReference>
<dbReference type="Proteomes" id="UP000785679">
    <property type="component" value="Unassembled WGS sequence"/>
</dbReference>
<evidence type="ECO:0000313" key="2">
    <source>
        <dbReference type="Proteomes" id="UP000785679"/>
    </source>
</evidence>
<evidence type="ECO:0000313" key="1">
    <source>
        <dbReference type="EMBL" id="TNV79151.1"/>
    </source>
</evidence>
<reference evidence="1" key="1">
    <citation type="submission" date="2019-06" db="EMBL/GenBank/DDBJ databases">
        <authorList>
            <person name="Zheng W."/>
        </authorList>
    </citation>
    <scope>NUCLEOTIDE SEQUENCE</scope>
    <source>
        <strain evidence="1">QDHG01</strain>
    </source>
</reference>
<name>A0A8J8NS44_HALGN</name>
<proteinExistence type="predicted"/>
<keyword evidence="2" id="KW-1185">Reference proteome</keyword>
<gene>
    <name evidence="1" type="ORF">FGO68_gene1401</name>
</gene>
<protein>
    <submittedName>
        <fullName evidence="1">Uncharacterized protein</fullName>
    </submittedName>
</protein>
<accession>A0A8J8NS44</accession>
<comment type="caution">
    <text evidence="1">The sequence shown here is derived from an EMBL/GenBank/DDBJ whole genome shotgun (WGS) entry which is preliminary data.</text>
</comment>
<sequence length="365" mass="40878">MVIMTSVREADMAAGDDMYKATLKSGLFSLKKALNFLSSSMKQTSSNQMHGCPILTLIHTATPLSDAIQSVDSTLIAVSHILLTETLFGAAAVYRLYQLEQVNSTSIFEKEFNHTLTNLKLSVKQRLEEKSAASLIEGAKFTKMIWEENQGHSVEELTYDYRDVFSDLYPQFETFVLISTDPNDYSKSYSYVGAKQPCTQIRTKDYNPASTNLVILVCFSSYANLHSPGSLSYSELQDAESSTAAILKLQLAYREILVVGTNIQKNQATPDDSAYNLYSQYFYDLSNLGVRGVSLIWYEYPSSAWSSDSFDSIKCRDNSEFTVGNACYTAIADRVILIQNSNRWALYFFLDLSTADLSKSQVQIQ</sequence>
<dbReference type="AlphaFoldDB" id="A0A8J8NS44"/>